<reference evidence="1 2" key="1">
    <citation type="submission" date="2016-02" db="EMBL/GenBank/DDBJ databases">
        <title>Secondary metabolites in Legionella.</title>
        <authorList>
            <person name="Tobias N.J."/>
            <person name="Bode H.B."/>
        </authorList>
    </citation>
    <scope>NUCLEOTIDE SEQUENCE [LARGE SCALE GENOMIC DNA]</scope>
    <source>
        <strain evidence="1 2">DSM 19216</strain>
    </source>
</reference>
<name>A0A1E5JSH2_9GAMM</name>
<dbReference type="AlphaFoldDB" id="A0A1E5JSH2"/>
<proteinExistence type="predicted"/>
<evidence type="ECO:0008006" key="3">
    <source>
        <dbReference type="Google" id="ProtNLM"/>
    </source>
</evidence>
<gene>
    <name evidence="1" type="ORF">lpari_01537</name>
</gene>
<organism evidence="1 2">
    <name type="scientific">Legionella parisiensis</name>
    <dbReference type="NCBI Taxonomy" id="45071"/>
    <lineage>
        <taxon>Bacteria</taxon>
        <taxon>Pseudomonadati</taxon>
        <taxon>Pseudomonadota</taxon>
        <taxon>Gammaproteobacteria</taxon>
        <taxon>Legionellales</taxon>
        <taxon>Legionellaceae</taxon>
        <taxon>Legionella</taxon>
    </lineage>
</organism>
<evidence type="ECO:0000313" key="1">
    <source>
        <dbReference type="EMBL" id="OEH47474.1"/>
    </source>
</evidence>
<accession>A0A1E5JSH2</accession>
<dbReference type="PATRIC" id="fig|45071.6.peg.1239"/>
<sequence length="217" mass="25018">MLVKFFKNKQIETDRENKYREILCHALETTMGVCLASTSALLINPLTEKIGKERKAQYHENSLTAVREVGEVRFFLLKIAKYCEDQKIDFLDATAPIKYTISAHRAGNCEHQAFYLAALLKQQNIPAFIYDIEDIEHTVVITKNFLLDPWIGAIFSLMEVNLCEFYGSSLNMRASSLNQLLSNKEFAYHKKLNKKTLEYYFAQGEEKRISSGCCIFF</sequence>
<dbReference type="EMBL" id="LSOG01000048">
    <property type="protein sequence ID" value="OEH47474.1"/>
    <property type="molecule type" value="Genomic_DNA"/>
</dbReference>
<dbReference type="RefSeq" id="WP_082650339.1">
    <property type="nucleotide sequence ID" value="NZ_CAAAIE010000006.1"/>
</dbReference>
<dbReference type="OrthoDB" id="5645970at2"/>
<dbReference type="Proteomes" id="UP000095229">
    <property type="component" value="Unassembled WGS sequence"/>
</dbReference>
<comment type="caution">
    <text evidence="1">The sequence shown here is derived from an EMBL/GenBank/DDBJ whole genome shotgun (WGS) entry which is preliminary data.</text>
</comment>
<evidence type="ECO:0000313" key="2">
    <source>
        <dbReference type="Proteomes" id="UP000095229"/>
    </source>
</evidence>
<keyword evidence="2" id="KW-1185">Reference proteome</keyword>
<protein>
    <recommendedName>
        <fullName evidence="3">Transglutaminase-like domain-containing protein</fullName>
    </recommendedName>
</protein>